<evidence type="ECO:0000313" key="6">
    <source>
        <dbReference type="EMBL" id="CAF9909080.1"/>
    </source>
</evidence>
<dbReference type="OrthoDB" id="1069523at2759"/>
<name>A0A8H3IAF9_9LECA</name>
<dbReference type="PANTHER" id="PTHR10543:SF89">
    <property type="entry name" value="CAROTENOID 9,10(9',10')-CLEAVAGE DIOXYGENASE 1"/>
    <property type="match status" value="1"/>
</dbReference>
<protein>
    <recommendedName>
        <fullName evidence="8">Carotenoid oxygenase</fullName>
    </recommendedName>
</protein>
<comment type="cofactor">
    <cofactor evidence="5">
        <name>Fe(2+)</name>
        <dbReference type="ChEBI" id="CHEBI:29033"/>
    </cofactor>
    <text evidence="5">Binds 1 Fe(2+) ion per subunit.</text>
</comment>
<evidence type="ECO:0000256" key="3">
    <source>
        <dbReference type="ARBA" id="ARBA00023002"/>
    </source>
</evidence>
<organism evidence="6 7">
    <name type="scientific">Heterodermia speciosa</name>
    <dbReference type="NCBI Taxonomy" id="116794"/>
    <lineage>
        <taxon>Eukaryota</taxon>
        <taxon>Fungi</taxon>
        <taxon>Dikarya</taxon>
        <taxon>Ascomycota</taxon>
        <taxon>Pezizomycotina</taxon>
        <taxon>Lecanoromycetes</taxon>
        <taxon>OSLEUM clade</taxon>
        <taxon>Lecanoromycetidae</taxon>
        <taxon>Caliciales</taxon>
        <taxon>Physciaceae</taxon>
        <taxon>Heterodermia</taxon>
    </lineage>
</organism>
<accession>A0A8H3IAF9</accession>
<dbReference type="GO" id="GO:0016121">
    <property type="term" value="P:carotene catabolic process"/>
    <property type="evidence" value="ECO:0007669"/>
    <property type="project" value="TreeGrafter"/>
</dbReference>
<feature type="binding site" evidence="5">
    <location>
        <position position="285"/>
    </location>
    <ligand>
        <name>Fe cation</name>
        <dbReference type="ChEBI" id="CHEBI:24875"/>
        <note>catalytic</note>
    </ligand>
</feature>
<comment type="similarity">
    <text evidence="1">Belongs to the carotenoid oxygenase family.</text>
</comment>
<feature type="binding site" evidence="5">
    <location>
        <position position="348"/>
    </location>
    <ligand>
        <name>Fe cation</name>
        <dbReference type="ChEBI" id="CHEBI:24875"/>
        <note>catalytic</note>
    </ligand>
</feature>
<evidence type="ECO:0000313" key="7">
    <source>
        <dbReference type="Proteomes" id="UP000664521"/>
    </source>
</evidence>
<dbReference type="EMBL" id="CAJPDS010000007">
    <property type="protein sequence ID" value="CAF9909080.1"/>
    <property type="molecule type" value="Genomic_DNA"/>
</dbReference>
<reference evidence="6" key="1">
    <citation type="submission" date="2021-03" db="EMBL/GenBank/DDBJ databases">
        <authorList>
            <person name="Tagirdzhanova G."/>
        </authorList>
    </citation>
    <scope>NUCLEOTIDE SEQUENCE</scope>
</reference>
<dbReference type="PANTHER" id="PTHR10543">
    <property type="entry name" value="BETA-CAROTENE DIOXYGENASE"/>
    <property type="match status" value="1"/>
</dbReference>
<keyword evidence="7" id="KW-1185">Reference proteome</keyword>
<keyword evidence="3" id="KW-0560">Oxidoreductase</keyword>
<proteinExistence type="inferred from homology"/>
<sequence>MRSKGARDGPHPYLSGNFAPIQRVQPLTFCDYSGTLPEELAGGEYVRNGGNPLINGSKDRDAHWFDGDGMLTGVAFLRHGEKGIVRPEFVNQYVLTDVFIASMTSPLLETPILPSIATLVSPLSSLVAIILKIVRTIVLVLLSHLPGSQQVIKRISVANTAFLYHDGRALATCESGPPMRVALPGLETIGWYTGSNCEGEAGTVTGSEFGGAGVLSFFREWTTAHPRVDPRTSELLLYHSTFAPPYVQYSIISPLQKTKSVNIRASETKILNAPVAGMRSAKMMHDFGVSSTHTIIMDLPLSLDPLNLVKNKPVVAYDPNSVSRFGIFPRYQPHDVRWFETNPCCIFHTANSWNSLIQDPLSNQETETVNMLACRLTSASLVFSAGDLAAPVPISATSRYEKEEEQCRLYYYEFQIGPQYDPDSPGSTEHRNVISNQWALCTIPFEFPSLNESHSMSAAKFIYGCSVEGTSFGAALGRAVKIDSLVKVDVERLIEKGKAKPPTPVTGCVDKRGISEIVASEDLNDPIQVFKLPPGWYAQESRFVPRSNGNSEDDGWLLSYVFDESQLNADGECPETAKSELWVIDAKSMTDVVARVYLPQRVPYGLHGNWFSEDQILNQRPATQFRNIPQTTQQVRGTSPLWRLWMSMRHAIQSYLK</sequence>
<feature type="binding site" evidence="5">
    <location>
        <position position="607"/>
    </location>
    <ligand>
        <name>Fe cation</name>
        <dbReference type="ChEBI" id="CHEBI:24875"/>
        <note>catalytic</note>
    </ligand>
</feature>
<keyword evidence="2 5" id="KW-0479">Metal-binding</keyword>
<evidence type="ECO:0008006" key="8">
    <source>
        <dbReference type="Google" id="ProtNLM"/>
    </source>
</evidence>
<dbReference type="GO" id="GO:0046872">
    <property type="term" value="F:metal ion binding"/>
    <property type="evidence" value="ECO:0007669"/>
    <property type="project" value="UniProtKB-KW"/>
</dbReference>
<dbReference type="Pfam" id="PF03055">
    <property type="entry name" value="RPE65"/>
    <property type="match status" value="1"/>
</dbReference>
<keyword evidence="4 5" id="KW-0408">Iron</keyword>
<feature type="binding site" evidence="5">
    <location>
        <position position="225"/>
    </location>
    <ligand>
        <name>Fe cation</name>
        <dbReference type="ChEBI" id="CHEBI:24875"/>
        <note>catalytic</note>
    </ligand>
</feature>
<comment type="caution">
    <text evidence="6">The sequence shown here is derived from an EMBL/GenBank/DDBJ whole genome shotgun (WGS) entry which is preliminary data.</text>
</comment>
<dbReference type="Proteomes" id="UP000664521">
    <property type="component" value="Unassembled WGS sequence"/>
</dbReference>
<gene>
    <name evidence="6" type="ORF">HETSPECPRED_008821</name>
</gene>
<evidence type="ECO:0000256" key="2">
    <source>
        <dbReference type="ARBA" id="ARBA00022723"/>
    </source>
</evidence>
<evidence type="ECO:0000256" key="4">
    <source>
        <dbReference type="ARBA" id="ARBA00023004"/>
    </source>
</evidence>
<dbReference type="AlphaFoldDB" id="A0A8H3IAF9"/>
<dbReference type="InterPro" id="IPR004294">
    <property type="entry name" value="Carotenoid_Oase"/>
</dbReference>
<evidence type="ECO:0000256" key="5">
    <source>
        <dbReference type="PIRSR" id="PIRSR604294-1"/>
    </source>
</evidence>
<evidence type="ECO:0000256" key="1">
    <source>
        <dbReference type="ARBA" id="ARBA00006787"/>
    </source>
</evidence>
<dbReference type="GO" id="GO:0010436">
    <property type="term" value="F:carotenoid dioxygenase activity"/>
    <property type="evidence" value="ECO:0007669"/>
    <property type="project" value="TreeGrafter"/>
</dbReference>